<comment type="similarity">
    <text evidence="4">Belongs to the HepT RNase toxin family.</text>
</comment>
<evidence type="ECO:0000256" key="2">
    <source>
        <dbReference type="ARBA" id="ARBA00022722"/>
    </source>
</evidence>
<sequence length="77" mass="8462">MQLIAAIDALIAANSVEDGVVAAAFGDAWRRMVGMRNIFVHEYVIVDVDLLHSAATTELDSLEEHARRLLDMLGSHE</sequence>
<evidence type="ECO:0008006" key="7">
    <source>
        <dbReference type="Google" id="ProtNLM"/>
    </source>
</evidence>
<dbReference type="InterPro" id="IPR008201">
    <property type="entry name" value="HepT-like"/>
</dbReference>
<gene>
    <name evidence="5" type="ordered locus">Isova_1142</name>
</gene>
<keyword evidence="3" id="KW-0378">Hydrolase</keyword>
<dbReference type="Proteomes" id="UP000009236">
    <property type="component" value="Chromosome"/>
</dbReference>
<keyword evidence="2" id="KW-0540">Nuclease</keyword>
<dbReference type="GO" id="GO:0110001">
    <property type="term" value="C:toxin-antitoxin complex"/>
    <property type="evidence" value="ECO:0007669"/>
    <property type="project" value="InterPro"/>
</dbReference>
<dbReference type="Pfam" id="PF01934">
    <property type="entry name" value="HepT-like"/>
    <property type="match status" value="1"/>
</dbReference>
<keyword evidence="6" id="KW-1185">Reference proteome</keyword>
<evidence type="ECO:0000256" key="1">
    <source>
        <dbReference type="ARBA" id="ARBA00022649"/>
    </source>
</evidence>
<dbReference type="EMBL" id="CP002810">
    <property type="protein sequence ID" value="AEG43916.1"/>
    <property type="molecule type" value="Genomic_DNA"/>
</dbReference>
<evidence type="ECO:0000256" key="4">
    <source>
        <dbReference type="ARBA" id="ARBA00024207"/>
    </source>
</evidence>
<dbReference type="KEGG" id="iva:Isova_1142"/>
<name>F6FRF5_ISOV2</name>
<evidence type="ECO:0000256" key="3">
    <source>
        <dbReference type="ARBA" id="ARBA00022801"/>
    </source>
</evidence>
<dbReference type="GO" id="GO:0016787">
    <property type="term" value="F:hydrolase activity"/>
    <property type="evidence" value="ECO:0007669"/>
    <property type="project" value="UniProtKB-KW"/>
</dbReference>
<evidence type="ECO:0000313" key="6">
    <source>
        <dbReference type="Proteomes" id="UP000009236"/>
    </source>
</evidence>
<dbReference type="STRING" id="743718.Isova_1142"/>
<dbReference type="InterPro" id="IPR037038">
    <property type="entry name" value="HepT-like_sf"/>
</dbReference>
<dbReference type="AlphaFoldDB" id="F6FRF5"/>
<organism evidence="6">
    <name type="scientific">Isoptericola variabilis (strain 225)</name>
    <dbReference type="NCBI Taxonomy" id="743718"/>
    <lineage>
        <taxon>Bacteria</taxon>
        <taxon>Bacillati</taxon>
        <taxon>Actinomycetota</taxon>
        <taxon>Actinomycetes</taxon>
        <taxon>Micrococcales</taxon>
        <taxon>Promicromonosporaceae</taxon>
        <taxon>Isoptericola</taxon>
    </lineage>
</organism>
<proteinExistence type="inferred from homology"/>
<dbReference type="GO" id="GO:0004540">
    <property type="term" value="F:RNA nuclease activity"/>
    <property type="evidence" value="ECO:0007669"/>
    <property type="project" value="InterPro"/>
</dbReference>
<dbReference type="HOGENOM" id="CLU_2633340_0_0_11"/>
<accession>F6FRF5</accession>
<dbReference type="eggNOG" id="COG2361">
    <property type="taxonomic scope" value="Bacteria"/>
</dbReference>
<reference evidence="5 6" key="1">
    <citation type="submission" date="2011-05" db="EMBL/GenBank/DDBJ databases">
        <title>Complete sequence of Isoptericola variabilis 225.</title>
        <authorList>
            <consortium name="US DOE Joint Genome Institute"/>
            <person name="Lucas S."/>
            <person name="Han J."/>
            <person name="Lapidus A."/>
            <person name="Cheng J.-F."/>
            <person name="Goodwin L."/>
            <person name="Pitluck S."/>
            <person name="Peters L."/>
            <person name="Mikhailova N."/>
            <person name="Zeytun A."/>
            <person name="Han C."/>
            <person name="Tapia R."/>
            <person name="Land M."/>
            <person name="Hauser L."/>
            <person name="Kyrpides N."/>
            <person name="Ivanova N."/>
            <person name="Pagani I."/>
            <person name="Siebers A."/>
            <person name="Allgaier M."/>
            <person name="Thelen M."/>
            <person name="Hugenholtz P."/>
            <person name="Gladden J."/>
            <person name="Woyke T."/>
        </authorList>
    </citation>
    <scope>NUCLEOTIDE SEQUENCE [LARGE SCALE GENOMIC DNA]</scope>
    <source>
        <strain evidence="6">225</strain>
    </source>
</reference>
<keyword evidence="1" id="KW-1277">Toxin-antitoxin system</keyword>
<protein>
    <recommendedName>
        <fullName evidence="7">DUF86 domain-containing protein</fullName>
    </recommendedName>
</protein>
<dbReference type="Gene3D" id="1.20.120.580">
    <property type="entry name" value="bsu32300-like"/>
    <property type="match status" value="1"/>
</dbReference>
<evidence type="ECO:0000313" key="5">
    <source>
        <dbReference type="EMBL" id="AEG43916.1"/>
    </source>
</evidence>